<dbReference type="PANTHER" id="PTHR30061">
    <property type="entry name" value="MALTOSE-BINDING PERIPLASMIC PROTEIN"/>
    <property type="match status" value="1"/>
</dbReference>
<evidence type="ECO:0000256" key="1">
    <source>
        <dbReference type="ARBA" id="ARBA00008520"/>
    </source>
</evidence>
<keyword evidence="2" id="KW-0813">Transport</keyword>
<dbReference type="GO" id="GO:0042956">
    <property type="term" value="P:maltodextrin transmembrane transport"/>
    <property type="evidence" value="ECO:0007669"/>
    <property type="project" value="TreeGrafter"/>
</dbReference>
<dbReference type="InterPro" id="IPR006059">
    <property type="entry name" value="SBP"/>
</dbReference>
<comment type="similarity">
    <text evidence="1">Belongs to the bacterial solute-binding protein 1 family.</text>
</comment>
<comment type="caution">
    <text evidence="4">The sequence shown here is derived from an EMBL/GenBank/DDBJ whole genome shotgun (WGS) entry which is preliminary data.</text>
</comment>
<evidence type="ECO:0000256" key="2">
    <source>
        <dbReference type="ARBA" id="ARBA00022448"/>
    </source>
</evidence>
<organism evidence="4">
    <name type="scientific">bioreactor metagenome</name>
    <dbReference type="NCBI Taxonomy" id="1076179"/>
    <lineage>
        <taxon>unclassified sequences</taxon>
        <taxon>metagenomes</taxon>
        <taxon>ecological metagenomes</taxon>
    </lineage>
</organism>
<evidence type="ECO:0000313" key="4">
    <source>
        <dbReference type="EMBL" id="MPN23389.1"/>
    </source>
</evidence>
<dbReference type="SUPFAM" id="SSF53850">
    <property type="entry name" value="Periplasmic binding protein-like II"/>
    <property type="match status" value="1"/>
</dbReference>
<dbReference type="GO" id="GO:0015768">
    <property type="term" value="P:maltose transport"/>
    <property type="evidence" value="ECO:0007669"/>
    <property type="project" value="TreeGrafter"/>
</dbReference>
<reference evidence="4" key="1">
    <citation type="submission" date="2019-08" db="EMBL/GenBank/DDBJ databases">
        <authorList>
            <person name="Kucharzyk K."/>
            <person name="Murdoch R.W."/>
            <person name="Higgins S."/>
            <person name="Loffler F."/>
        </authorList>
    </citation>
    <scope>NUCLEOTIDE SEQUENCE</scope>
</reference>
<dbReference type="GO" id="GO:1901982">
    <property type="term" value="F:maltose binding"/>
    <property type="evidence" value="ECO:0007669"/>
    <property type="project" value="TreeGrafter"/>
</dbReference>
<proteinExistence type="inferred from homology"/>
<dbReference type="Gene3D" id="3.40.190.10">
    <property type="entry name" value="Periplasmic binding protein-like II"/>
    <property type="match status" value="1"/>
</dbReference>
<dbReference type="EMBL" id="VSSQ01071871">
    <property type="protein sequence ID" value="MPN23389.1"/>
    <property type="molecule type" value="Genomic_DNA"/>
</dbReference>
<dbReference type="GO" id="GO:0055052">
    <property type="term" value="C:ATP-binding cassette (ABC) transporter complex, substrate-binding subunit-containing"/>
    <property type="evidence" value="ECO:0007669"/>
    <property type="project" value="TreeGrafter"/>
</dbReference>
<accession>A0A645GC78</accession>
<dbReference type="PANTHER" id="PTHR30061:SF50">
    <property type="entry name" value="MALTOSE_MALTODEXTRIN-BINDING PERIPLASMIC PROTEIN"/>
    <property type="match status" value="1"/>
</dbReference>
<dbReference type="Pfam" id="PF13416">
    <property type="entry name" value="SBP_bac_8"/>
    <property type="match status" value="1"/>
</dbReference>
<evidence type="ECO:0000256" key="3">
    <source>
        <dbReference type="ARBA" id="ARBA00022729"/>
    </source>
</evidence>
<dbReference type="AlphaFoldDB" id="A0A645GC78"/>
<name>A0A645GC78_9ZZZZ</name>
<protein>
    <submittedName>
        <fullName evidence="4">sn-glycerol-3-phosphate-binding periplasmic protein UgpB</fullName>
    </submittedName>
</protein>
<sequence>MAPGIVQWTDLPTQFLAGEVAMIYHTTGNLTNIRKNATFDFGVTFLPAGRQYGAPTGGGNFYITNGISEERQQAAWRFIRFCCDTERAAQWSMDTGYVATRESAYETEKLKAYYESFPQALVAYQQLQYAQPELTTYSAAQMWRILNDNIQAAVTGEMTAAEALAAAQEQGDELLADFQ</sequence>
<keyword evidence="3" id="KW-0732">Signal</keyword>
<gene>
    <name evidence="4" type="primary">ugpB_11</name>
    <name evidence="4" type="ORF">SDC9_170777</name>
</gene>